<reference evidence="4 5" key="1">
    <citation type="journal article" date="2012" name="J. Bacteriol.">
        <title>Complete genome sequence of strain 1860, a crenarchaeon of the genus pyrobaculum able to grow with various electron acceptors.</title>
        <authorList>
            <person name="Mardanov A.V."/>
            <person name="Gumerov V.M."/>
            <person name="Slobodkina G.B."/>
            <person name="Beletsky A.V."/>
            <person name="Bonch-Osmolovskaya E.A."/>
            <person name="Ravin N.V."/>
            <person name="Skryabin K.G."/>
        </authorList>
    </citation>
    <scope>NUCLEOTIDE SEQUENCE [LARGE SCALE GENOMIC DNA]</scope>
    <source>
        <strain evidence="4 5">1860</strain>
    </source>
</reference>
<dbReference type="GO" id="GO:0006777">
    <property type="term" value="P:Mo-molybdopterin cofactor biosynthetic process"/>
    <property type="evidence" value="ECO:0007669"/>
    <property type="project" value="UniProtKB-KW"/>
</dbReference>
<dbReference type="Proteomes" id="UP000005867">
    <property type="component" value="Chromosome"/>
</dbReference>
<evidence type="ECO:0000313" key="5">
    <source>
        <dbReference type="Proteomes" id="UP000005867"/>
    </source>
</evidence>
<dbReference type="KEGG" id="pyr:P186_2276"/>
<dbReference type="AlphaFoldDB" id="G7VBQ1"/>
<dbReference type="RefSeq" id="WP_014289493.1">
    <property type="nucleotide sequence ID" value="NC_016645.1"/>
</dbReference>
<dbReference type="GeneID" id="11593880"/>
<dbReference type="OrthoDB" id="10067at2157"/>
<dbReference type="eggNOG" id="arCOG01530">
    <property type="taxonomic scope" value="Archaea"/>
</dbReference>
<dbReference type="InterPro" id="IPR002820">
    <property type="entry name" value="Mopterin_CF_biosynth-C_dom"/>
</dbReference>
<evidence type="ECO:0000256" key="1">
    <source>
        <dbReference type="ARBA" id="ARBA00005046"/>
    </source>
</evidence>
<evidence type="ECO:0000256" key="2">
    <source>
        <dbReference type="ARBA" id="ARBA00023150"/>
    </source>
</evidence>
<keyword evidence="5" id="KW-1185">Reference proteome</keyword>
<dbReference type="Gene3D" id="3.30.70.640">
    <property type="entry name" value="Molybdopterin cofactor biosynthesis C (MoaC) domain"/>
    <property type="match status" value="1"/>
</dbReference>
<organism evidence="4 5">
    <name type="scientific">Pyrobaculum ferrireducens</name>
    <dbReference type="NCBI Taxonomy" id="1104324"/>
    <lineage>
        <taxon>Archaea</taxon>
        <taxon>Thermoproteota</taxon>
        <taxon>Thermoprotei</taxon>
        <taxon>Thermoproteales</taxon>
        <taxon>Thermoproteaceae</taxon>
        <taxon>Pyrobaculum</taxon>
    </lineage>
</organism>
<accession>G7VBQ1</accession>
<name>G7VBQ1_9CREN</name>
<protein>
    <submittedName>
        <fullName evidence="4">Molybdenum cofactor biosynthesis protein (MoaC)</fullName>
    </submittedName>
</protein>
<evidence type="ECO:0000313" key="4">
    <source>
        <dbReference type="EMBL" id="AET33668.1"/>
    </source>
</evidence>
<dbReference type="SUPFAM" id="SSF55040">
    <property type="entry name" value="Molybdenum cofactor biosynthesis protein C, MoaC"/>
    <property type="match status" value="2"/>
</dbReference>
<dbReference type="Pfam" id="PF01967">
    <property type="entry name" value="MoaC"/>
    <property type="match status" value="1"/>
</dbReference>
<proteinExistence type="predicted"/>
<dbReference type="EMBL" id="CP003098">
    <property type="protein sequence ID" value="AET33668.1"/>
    <property type="molecule type" value="Genomic_DNA"/>
</dbReference>
<gene>
    <name evidence="4" type="ORF">P186_2276</name>
</gene>
<feature type="domain" description="Molybdopterin cofactor biosynthesis C (MoaC)" evidence="3">
    <location>
        <begin position="126"/>
        <end position="227"/>
    </location>
</feature>
<dbReference type="HOGENOM" id="CLU_1145254_0_0_2"/>
<comment type="pathway">
    <text evidence="1">Cofactor biosynthesis; molybdopterin biosynthesis.</text>
</comment>
<sequence length="243" mass="26259">MIVDVSKKPDVYRYARASASASVQICNTAAAVRAAVVASRYLPFLHPLPLTASAWCRDGRLYVEGFTEWQTGVEMDVLFGALVGLIGSGAVKIEDLAVEIKLKNLAQALSEAALTETALVREGGLTASAYGVMKMKNYNVVKGPVEKGHPIYAAQTAAALNAKRLCELIGGPCPSIQYLKIDIDVRESVEVSVSIKARDFTPAPEALFATGVALLTIWDMAKKYEKDDSGQYPNTHIKLLRLE</sequence>
<dbReference type="InterPro" id="IPR036522">
    <property type="entry name" value="MoaC_sf"/>
</dbReference>
<evidence type="ECO:0000259" key="3">
    <source>
        <dbReference type="Pfam" id="PF01967"/>
    </source>
</evidence>
<dbReference type="STRING" id="1104324.P186_2276"/>
<dbReference type="BioCyc" id="PSP1104324:GJSN-2227-MONOMER"/>
<dbReference type="UniPathway" id="UPA00344"/>
<keyword evidence="2" id="KW-0501">Molybdenum cofactor biosynthesis</keyword>